<dbReference type="PANTHER" id="PTHR33214">
    <property type="entry name" value="BIFUNCTIONAL INHIBITOR/LIPID-TRANSFER PROTEIN/SEED STORAGE 2S ALBUMIN SUPERFAMILY PROTEIN"/>
    <property type="match status" value="1"/>
</dbReference>
<evidence type="ECO:0000256" key="1">
    <source>
        <dbReference type="ARBA" id="ARBA00022448"/>
    </source>
</evidence>
<dbReference type="InterPro" id="IPR036312">
    <property type="entry name" value="Bifun_inhib/LTP/seed_sf"/>
</dbReference>
<keyword evidence="6" id="KW-1185">Reference proteome</keyword>
<evidence type="ECO:0000313" key="6">
    <source>
        <dbReference type="Proteomes" id="UP001279734"/>
    </source>
</evidence>
<evidence type="ECO:0000256" key="3">
    <source>
        <dbReference type="SAM" id="SignalP"/>
    </source>
</evidence>
<keyword evidence="2" id="KW-0446">Lipid-binding</keyword>
<feature type="domain" description="Bifunctional inhibitor/plant lipid transfer protein/seed storage helical" evidence="4">
    <location>
        <begin position="35"/>
        <end position="97"/>
    </location>
</feature>
<dbReference type="SUPFAM" id="SSF47699">
    <property type="entry name" value="Bifunctional inhibitor/lipid-transfer protein/seed storage 2S albumin"/>
    <property type="match status" value="1"/>
</dbReference>
<proteinExistence type="predicted"/>
<dbReference type="Proteomes" id="UP001279734">
    <property type="component" value="Unassembled WGS sequence"/>
</dbReference>
<evidence type="ECO:0000259" key="4">
    <source>
        <dbReference type="Pfam" id="PF00234"/>
    </source>
</evidence>
<dbReference type="InterPro" id="IPR016140">
    <property type="entry name" value="Bifunc_inhib/LTP/seed_store"/>
</dbReference>
<feature type="chain" id="PRO_5041909403" description="Bifunctional inhibitor/plant lipid transfer protein/seed storage helical domain-containing protein" evidence="3">
    <location>
        <begin position="20"/>
        <end position="97"/>
    </location>
</feature>
<dbReference type="PANTHER" id="PTHR33214:SF30">
    <property type="entry name" value="BIFUNCTIONAL INHIBITOR_LIPID-TRANSFER PROTEIN_SEED STORAGE 2S ALBUMIN SUPERFAMILY PROTEIN"/>
    <property type="match status" value="1"/>
</dbReference>
<dbReference type="GO" id="GO:0008289">
    <property type="term" value="F:lipid binding"/>
    <property type="evidence" value="ECO:0007669"/>
    <property type="project" value="UniProtKB-KW"/>
</dbReference>
<keyword evidence="3" id="KW-0732">Signal</keyword>
<accession>A0AAD3P9G1</accession>
<comment type="caution">
    <text evidence="5">The sequence shown here is derived from an EMBL/GenBank/DDBJ whole genome shotgun (WGS) entry which is preliminary data.</text>
</comment>
<gene>
    <name evidence="5" type="ORF">Nepgr_002927</name>
</gene>
<name>A0AAD3P9G1_NEPGR</name>
<dbReference type="InterPro" id="IPR033872">
    <property type="entry name" value="nsLTP2"/>
</dbReference>
<organism evidence="5 6">
    <name type="scientific">Nepenthes gracilis</name>
    <name type="common">Slender pitcher plant</name>
    <dbReference type="NCBI Taxonomy" id="150966"/>
    <lineage>
        <taxon>Eukaryota</taxon>
        <taxon>Viridiplantae</taxon>
        <taxon>Streptophyta</taxon>
        <taxon>Embryophyta</taxon>
        <taxon>Tracheophyta</taxon>
        <taxon>Spermatophyta</taxon>
        <taxon>Magnoliopsida</taxon>
        <taxon>eudicotyledons</taxon>
        <taxon>Gunneridae</taxon>
        <taxon>Pentapetalae</taxon>
        <taxon>Caryophyllales</taxon>
        <taxon>Nepenthaceae</taxon>
        <taxon>Nepenthes</taxon>
    </lineage>
</organism>
<dbReference type="EMBL" id="BSYO01000002">
    <property type="protein sequence ID" value="GMH01088.1"/>
    <property type="molecule type" value="Genomic_DNA"/>
</dbReference>
<protein>
    <recommendedName>
        <fullName evidence="4">Bifunctional inhibitor/plant lipid transfer protein/seed storage helical domain-containing protein</fullName>
    </recommendedName>
</protein>
<dbReference type="Gene3D" id="1.10.110.10">
    <property type="entry name" value="Plant lipid-transfer and hydrophobic proteins"/>
    <property type="match status" value="1"/>
</dbReference>
<reference evidence="5" key="1">
    <citation type="submission" date="2023-05" db="EMBL/GenBank/DDBJ databases">
        <title>Nepenthes gracilis genome sequencing.</title>
        <authorList>
            <person name="Fukushima K."/>
        </authorList>
    </citation>
    <scope>NUCLEOTIDE SEQUENCE</scope>
    <source>
        <strain evidence="5">SING2019-196</strain>
    </source>
</reference>
<dbReference type="AlphaFoldDB" id="A0AAD3P9G1"/>
<evidence type="ECO:0000256" key="2">
    <source>
        <dbReference type="ARBA" id="ARBA00023121"/>
    </source>
</evidence>
<dbReference type="CDD" id="cd01959">
    <property type="entry name" value="nsLTP2"/>
    <property type="match status" value="1"/>
</dbReference>
<sequence length="97" mass="10153">MKVLVYWAAVVVALALVAAAGGGQVAMAAVRCSPAELSSCASAITTASPPSRLCCRKLREQKPCLCNYLKNPTLGKFVNTPNARKVAAACRTPFPKC</sequence>
<evidence type="ECO:0000313" key="5">
    <source>
        <dbReference type="EMBL" id="GMH01088.1"/>
    </source>
</evidence>
<dbReference type="Pfam" id="PF00234">
    <property type="entry name" value="Tryp_alpha_amyl"/>
    <property type="match status" value="1"/>
</dbReference>
<keyword evidence="1" id="KW-0813">Transport</keyword>
<feature type="signal peptide" evidence="3">
    <location>
        <begin position="1"/>
        <end position="19"/>
    </location>
</feature>
<dbReference type="GO" id="GO:0006869">
    <property type="term" value="P:lipid transport"/>
    <property type="evidence" value="ECO:0007669"/>
    <property type="project" value="InterPro"/>
</dbReference>